<comment type="similarity">
    <text evidence="2">Belongs to the EamA transporter family.</text>
</comment>
<protein>
    <submittedName>
        <fullName evidence="8">EamA family transporter</fullName>
    </submittedName>
</protein>
<feature type="domain" description="EamA" evidence="7">
    <location>
        <begin position="159"/>
        <end position="296"/>
    </location>
</feature>
<dbReference type="InterPro" id="IPR050638">
    <property type="entry name" value="AA-Vitamin_Transporters"/>
</dbReference>
<keyword evidence="3 6" id="KW-0812">Transmembrane</keyword>
<evidence type="ECO:0000259" key="7">
    <source>
        <dbReference type="Pfam" id="PF00892"/>
    </source>
</evidence>
<accession>A0ABY5Y017</accession>
<feature type="transmembrane region" description="Helical" evidence="6">
    <location>
        <begin position="252"/>
        <end position="273"/>
    </location>
</feature>
<comment type="subcellular location">
    <subcellularLocation>
        <location evidence="1">Membrane</location>
        <topology evidence="1">Multi-pass membrane protein</topology>
    </subcellularLocation>
</comment>
<evidence type="ECO:0000256" key="3">
    <source>
        <dbReference type="ARBA" id="ARBA00022692"/>
    </source>
</evidence>
<dbReference type="PANTHER" id="PTHR32322:SF2">
    <property type="entry name" value="EAMA DOMAIN-CONTAINING PROTEIN"/>
    <property type="match status" value="1"/>
</dbReference>
<feature type="transmembrane region" description="Helical" evidence="6">
    <location>
        <begin position="157"/>
        <end position="174"/>
    </location>
</feature>
<name>A0ABY5Y017_9BACT</name>
<evidence type="ECO:0000313" key="9">
    <source>
        <dbReference type="Proteomes" id="UP001058120"/>
    </source>
</evidence>
<evidence type="ECO:0000256" key="2">
    <source>
        <dbReference type="ARBA" id="ARBA00007362"/>
    </source>
</evidence>
<evidence type="ECO:0000256" key="1">
    <source>
        <dbReference type="ARBA" id="ARBA00004141"/>
    </source>
</evidence>
<dbReference type="RefSeq" id="WP_334314990.1">
    <property type="nucleotide sequence ID" value="NZ_CP065938.1"/>
</dbReference>
<dbReference type="InterPro" id="IPR000620">
    <property type="entry name" value="EamA_dom"/>
</dbReference>
<dbReference type="Proteomes" id="UP001058120">
    <property type="component" value="Chromosome"/>
</dbReference>
<dbReference type="EMBL" id="CP065938">
    <property type="protein sequence ID" value="UWX05411.1"/>
    <property type="molecule type" value="Genomic_DNA"/>
</dbReference>
<evidence type="ECO:0000313" key="8">
    <source>
        <dbReference type="EMBL" id="UWX05411.1"/>
    </source>
</evidence>
<feature type="transmembrane region" description="Helical" evidence="6">
    <location>
        <begin position="132"/>
        <end position="151"/>
    </location>
</feature>
<feature type="transmembrane region" description="Helical" evidence="6">
    <location>
        <begin position="73"/>
        <end position="92"/>
    </location>
</feature>
<evidence type="ECO:0000256" key="5">
    <source>
        <dbReference type="ARBA" id="ARBA00023136"/>
    </source>
</evidence>
<evidence type="ECO:0000256" key="4">
    <source>
        <dbReference type="ARBA" id="ARBA00022989"/>
    </source>
</evidence>
<feature type="domain" description="EamA" evidence="7">
    <location>
        <begin position="13"/>
        <end position="146"/>
    </location>
</feature>
<feature type="transmembrane region" description="Helical" evidence="6">
    <location>
        <begin position="35"/>
        <end position="61"/>
    </location>
</feature>
<proteinExistence type="inferred from homology"/>
<feature type="transmembrane region" description="Helical" evidence="6">
    <location>
        <begin position="279"/>
        <end position="299"/>
    </location>
</feature>
<feature type="transmembrane region" description="Helical" evidence="6">
    <location>
        <begin position="223"/>
        <end position="245"/>
    </location>
</feature>
<keyword evidence="5 6" id="KW-0472">Membrane</keyword>
<dbReference type="SUPFAM" id="SSF103481">
    <property type="entry name" value="Multidrug resistance efflux transporter EmrE"/>
    <property type="match status" value="2"/>
</dbReference>
<organism evidence="8 9">
    <name type="scientific">Taurinivorans muris</name>
    <dbReference type="NCBI Taxonomy" id="2787751"/>
    <lineage>
        <taxon>Bacteria</taxon>
        <taxon>Pseudomonadati</taxon>
        <taxon>Thermodesulfobacteriota</taxon>
        <taxon>Desulfovibrionia</taxon>
        <taxon>Desulfovibrionales</taxon>
        <taxon>Desulfovibrionaceae</taxon>
        <taxon>Taurinivorans</taxon>
    </lineage>
</organism>
<dbReference type="InterPro" id="IPR037185">
    <property type="entry name" value="EmrE-like"/>
</dbReference>
<reference evidence="8" key="1">
    <citation type="submission" date="2020-12" db="EMBL/GenBank/DDBJ databases">
        <title>Taurinivorans muris gen. nov., sp. nov., fundamental and realized metabolic niche of a ubiquitous sulfidogenic bacterium in the murine intestine.</title>
        <authorList>
            <person name="Ye H."/>
            <person name="Hanson B.T."/>
            <person name="Loy A."/>
        </authorList>
    </citation>
    <scope>NUCLEOTIDE SEQUENCE</scope>
    <source>
        <strain evidence="8">LT0009</strain>
    </source>
</reference>
<keyword evidence="9" id="KW-1185">Reference proteome</keyword>
<gene>
    <name evidence="8" type="ORF">JBF11_08135</name>
</gene>
<feature type="transmembrane region" description="Helical" evidence="6">
    <location>
        <begin position="186"/>
        <end position="211"/>
    </location>
</feature>
<evidence type="ECO:0000256" key="6">
    <source>
        <dbReference type="SAM" id="Phobius"/>
    </source>
</evidence>
<sequence>MSLSKQNKNILFILFCLLLLYIAWGTSFFFTKLGLAYVPGVLLGGVRATISGILLFLLGIFTQGYYTITLNDFKYATILAVFQVFFSSALLAKGQETITSGLAALLCGTIPLLMVLGEWLLWGGKRPKLKHFIGLGVGLTAILSINISTLFNGHISPVGLALAVCAVLAWVFSGHYSKICCQSNSLYIFQSTGLILFIGGLESLGFGFLIGERWDLSLFDFNGFLILSFLVLMTSIVGYTTYLWLLYHVRPAVALSYEYVNPVIALVLGAAYLGEELTFYHVIACIALLGSVFLVSSYGKE</sequence>
<dbReference type="Pfam" id="PF00892">
    <property type="entry name" value="EamA"/>
    <property type="match status" value="2"/>
</dbReference>
<feature type="transmembrane region" description="Helical" evidence="6">
    <location>
        <begin position="98"/>
        <end position="120"/>
    </location>
</feature>
<dbReference type="PANTHER" id="PTHR32322">
    <property type="entry name" value="INNER MEMBRANE TRANSPORTER"/>
    <property type="match status" value="1"/>
</dbReference>
<keyword evidence="4 6" id="KW-1133">Transmembrane helix</keyword>